<organism evidence="1 2">
    <name type="scientific">Methylobacterium pseudosasicola</name>
    <dbReference type="NCBI Taxonomy" id="582667"/>
    <lineage>
        <taxon>Bacteria</taxon>
        <taxon>Pseudomonadati</taxon>
        <taxon>Pseudomonadota</taxon>
        <taxon>Alphaproteobacteria</taxon>
        <taxon>Hyphomicrobiales</taxon>
        <taxon>Methylobacteriaceae</taxon>
        <taxon>Methylobacterium</taxon>
    </lineage>
</organism>
<evidence type="ECO:0008006" key="3">
    <source>
        <dbReference type="Google" id="ProtNLM"/>
    </source>
</evidence>
<dbReference type="PROSITE" id="PS51257">
    <property type="entry name" value="PROKAR_LIPOPROTEIN"/>
    <property type="match status" value="1"/>
</dbReference>
<sequence length="295" mass="31078">MQPSPSKRRSLSRIAAAVALLSTVAACGTVLLNDRGSLTRYDRLKASEAVASASRLYVDRPALAKARTVRIIPTAFHADVEGAGPLTQAERRLVANAADRALCYDLSLRYDVVTGRDADLTVRAQVTRVEPTDLLGAGATIAGSAGVTVASQVGLSAVEGIGRIPIPRIPIGLGSLTVEAEALDRRREQRAAMVWGGASNSFTSQPRFSRASDAYDLAGEFGQDFGFMLATGDDPFTAPNTLPTWDRVRVTVLGEAPLDPDCEAFGRAPGIDGILGDYIGLPPEYTDKGPAPGAR</sequence>
<name>A0A1I4JJU2_9HYPH</name>
<evidence type="ECO:0000313" key="2">
    <source>
        <dbReference type="Proteomes" id="UP000199048"/>
    </source>
</evidence>
<keyword evidence="2" id="KW-1185">Reference proteome</keyword>
<dbReference type="EMBL" id="FOTK01000008">
    <property type="protein sequence ID" value="SFL66842.1"/>
    <property type="molecule type" value="Genomic_DNA"/>
</dbReference>
<dbReference type="OrthoDB" id="7629881at2"/>
<proteinExistence type="predicted"/>
<dbReference type="Pfam" id="PF11769">
    <property type="entry name" value="DUF3313"/>
    <property type="match status" value="1"/>
</dbReference>
<dbReference type="Proteomes" id="UP000199048">
    <property type="component" value="Unassembled WGS sequence"/>
</dbReference>
<accession>A0A1I4JJU2</accession>
<reference evidence="2" key="1">
    <citation type="submission" date="2016-10" db="EMBL/GenBank/DDBJ databases">
        <authorList>
            <person name="Varghese N."/>
            <person name="Submissions S."/>
        </authorList>
    </citation>
    <scope>NUCLEOTIDE SEQUENCE [LARGE SCALE GENOMIC DNA]</scope>
    <source>
        <strain evidence="2">BL36</strain>
    </source>
</reference>
<dbReference type="RefSeq" id="WP_092039690.1">
    <property type="nucleotide sequence ID" value="NZ_FOTK01000008.1"/>
</dbReference>
<protein>
    <recommendedName>
        <fullName evidence="3">DUF3313 domain-containing protein</fullName>
    </recommendedName>
</protein>
<dbReference type="AlphaFoldDB" id="A0A1I4JJU2"/>
<gene>
    <name evidence="1" type="ORF">SAMN05192568_100898</name>
</gene>
<dbReference type="STRING" id="582667.SAMN05192568_100898"/>
<evidence type="ECO:0000313" key="1">
    <source>
        <dbReference type="EMBL" id="SFL66842.1"/>
    </source>
</evidence>
<dbReference type="InterPro" id="IPR021747">
    <property type="entry name" value="DUF3313"/>
</dbReference>